<evidence type="ECO:0000313" key="7">
    <source>
        <dbReference type="Proteomes" id="UP000005551"/>
    </source>
</evidence>
<protein>
    <submittedName>
        <fullName evidence="6">Isopropylmalate isomerase large subunit</fullName>
        <ecNumber evidence="6">4.2.1.33</ecNumber>
    </submittedName>
</protein>
<dbReference type="Gene3D" id="3.30.499.10">
    <property type="entry name" value="Aconitase, domain 3"/>
    <property type="match status" value="1"/>
</dbReference>
<feature type="domain" description="Aconitase/3-isopropylmalate dehydratase large subunit alpha/beta/alpha" evidence="5">
    <location>
        <begin position="1"/>
        <end position="72"/>
    </location>
</feature>
<name>I5C7C8_9BACT</name>
<dbReference type="AlphaFoldDB" id="I5C7C8"/>
<evidence type="ECO:0000256" key="2">
    <source>
        <dbReference type="ARBA" id="ARBA00023004"/>
    </source>
</evidence>
<dbReference type="PANTHER" id="PTHR43822:SF2">
    <property type="entry name" value="HOMOACONITASE, MITOCHONDRIAL"/>
    <property type="match status" value="1"/>
</dbReference>
<keyword evidence="4 6" id="KW-0456">Lyase</keyword>
<dbReference type="GO" id="GO:0016853">
    <property type="term" value="F:isomerase activity"/>
    <property type="evidence" value="ECO:0007669"/>
    <property type="project" value="UniProtKB-KW"/>
</dbReference>
<dbReference type="PATRIC" id="fig|1189621.3.peg.1280"/>
<reference evidence="6 7" key="1">
    <citation type="submission" date="2012-05" db="EMBL/GenBank/DDBJ databases">
        <title>Genome sequence of Nitritalea halalkaliphila LW7.</title>
        <authorList>
            <person name="Jangir P.K."/>
            <person name="Singh A."/>
            <person name="Shivaji S."/>
            <person name="Sharma R."/>
        </authorList>
    </citation>
    <scope>NUCLEOTIDE SEQUENCE [LARGE SCALE GENOMIC DNA]</scope>
    <source>
        <strain evidence="6 7">LW7</strain>
    </source>
</reference>
<dbReference type="InterPro" id="IPR036008">
    <property type="entry name" value="Aconitase_4Fe-4S_dom"/>
</dbReference>
<dbReference type="EMBL" id="AJYA01000013">
    <property type="protein sequence ID" value="EIM77730.1"/>
    <property type="molecule type" value="Genomic_DNA"/>
</dbReference>
<dbReference type="GO" id="GO:0051536">
    <property type="term" value="F:iron-sulfur cluster binding"/>
    <property type="evidence" value="ECO:0007669"/>
    <property type="project" value="UniProtKB-KW"/>
</dbReference>
<dbReference type="STRING" id="1189621.A3SI_06124"/>
<keyword evidence="7" id="KW-1185">Reference proteome</keyword>
<evidence type="ECO:0000313" key="6">
    <source>
        <dbReference type="EMBL" id="EIM77730.1"/>
    </source>
</evidence>
<dbReference type="GO" id="GO:0046872">
    <property type="term" value="F:metal ion binding"/>
    <property type="evidence" value="ECO:0007669"/>
    <property type="project" value="UniProtKB-KW"/>
</dbReference>
<evidence type="ECO:0000259" key="5">
    <source>
        <dbReference type="Pfam" id="PF00330"/>
    </source>
</evidence>
<evidence type="ECO:0000256" key="3">
    <source>
        <dbReference type="ARBA" id="ARBA00023014"/>
    </source>
</evidence>
<gene>
    <name evidence="6" type="ORF">A3SI_06124</name>
</gene>
<organism evidence="6 7">
    <name type="scientific">Nitritalea halalkaliphila LW7</name>
    <dbReference type="NCBI Taxonomy" id="1189621"/>
    <lineage>
        <taxon>Bacteria</taxon>
        <taxon>Pseudomonadati</taxon>
        <taxon>Bacteroidota</taxon>
        <taxon>Cytophagia</taxon>
        <taxon>Cytophagales</taxon>
        <taxon>Cyclobacteriaceae</taxon>
        <taxon>Nitritalea</taxon>
    </lineage>
</organism>
<keyword evidence="1" id="KW-0479">Metal-binding</keyword>
<keyword evidence="2" id="KW-0408">Iron</keyword>
<proteinExistence type="predicted"/>
<dbReference type="InterPro" id="IPR050067">
    <property type="entry name" value="IPM_dehydratase_rel_enz"/>
</dbReference>
<dbReference type="Pfam" id="PF00330">
    <property type="entry name" value="Aconitase"/>
    <property type="match status" value="1"/>
</dbReference>
<dbReference type="Proteomes" id="UP000005551">
    <property type="component" value="Unassembled WGS sequence"/>
</dbReference>
<evidence type="ECO:0000256" key="1">
    <source>
        <dbReference type="ARBA" id="ARBA00022723"/>
    </source>
</evidence>
<dbReference type="GO" id="GO:0043436">
    <property type="term" value="P:oxoacid metabolic process"/>
    <property type="evidence" value="ECO:0007669"/>
    <property type="project" value="UniProtKB-ARBA"/>
</dbReference>
<dbReference type="PANTHER" id="PTHR43822">
    <property type="entry name" value="HOMOACONITASE, MITOCHONDRIAL-RELATED"/>
    <property type="match status" value="1"/>
</dbReference>
<comment type="caution">
    <text evidence="6">The sequence shown here is derived from an EMBL/GenBank/DDBJ whole genome shotgun (WGS) entry which is preliminary data.</text>
</comment>
<keyword evidence="6" id="KW-0413">Isomerase</keyword>
<dbReference type="EC" id="4.2.1.33" evidence="6"/>
<sequence length="74" mass="8465">MEERMTLCNMSIELGARGGLVGVDAVTLRYLRERPRLRDREDLEALLNVWSSYRSDPEAEVERLLEVDISSLGL</sequence>
<dbReference type="InterPro" id="IPR015931">
    <property type="entry name" value="Acnase/IPM_dHydase_lsu_aba_1/3"/>
</dbReference>
<dbReference type="SUPFAM" id="SSF53732">
    <property type="entry name" value="Aconitase iron-sulfur domain"/>
    <property type="match status" value="1"/>
</dbReference>
<evidence type="ECO:0000256" key="4">
    <source>
        <dbReference type="ARBA" id="ARBA00023239"/>
    </source>
</evidence>
<dbReference type="InterPro" id="IPR001030">
    <property type="entry name" value="Acoase/IPM_deHydtase_lsu_aba"/>
</dbReference>
<keyword evidence="3" id="KW-0411">Iron-sulfur</keyword>
<accession>I5C7C8</accession>
<dbReference type="GO" id="GO:0003861">
    <property type="term" value="F:3-isopropylmalate dehydratase activity"/>
    <property type="evidence" value="ECO:0007669"/>
    <property type="project" value="UniProtKB-EC"/>
</dbReference>